<feature type="compositionally biased region" description="Basic residues" evidence="1">
    <location>
        <begin position="38"/>
        <end position="53"/>
    </location>
</feature>
<gene>
    <name evidence="2" type="ORF">OE88DRAFT_575211</name>
</gene>
<sequence length="95" mass="10683">MSVFSSWALSSLGSKQALGEAFSTDVGCEYCKSEGKRNSRYRRTPSSTGKRRRGESVGQRKLSVYLPEFHWLADCMGKSATRSFQVLYSFLATIR</sequence>
<dbReference type="Proteomes" id="UP000305948">
    <property type="component" value="Unassembled WGS sequence"/>
</dbReference>
<dbReference type="EMBL" id="ML213520">
    <property type="protein sequence ID" value="TFK48326.1"/>
    <property type="molecule type" value="Genomic_DNA"/>
</dbReference>
<feature type="region of interest" description="Disordered" evidence="1">
    <location>
        <begin position="38"/>
        <end position="58"/>
    </location>
</feature>
<organism evidence="2 3">
    <name type="scientific">Heliocybe sulcata</name>
    <dbReference type="NCBI Taxonomy" id="5364"/>
    <lineage>
        <taxon>Eukaryota</taxon>
        <taxon>Fungi</taxon>
        <taxon>Dikarya</taxon>
        <taxon>Basidiomycota</taxon>
        <taxon>Agaricomycotina</taxon>
        <taxon>Agaricomycetes</taxon>
        <taxon>Gloeophyllales</taxon>
        <taxon>Gloeophyllaceae</taxon>
        <taxon>Heliocybe</taxon>
    </lineage>
</organism>
<name>A0A5C3MVW7_9AGAM</name>
<reference evidence="2 3" key="1">
    <citation type="journal article" date="2019" name="Nat. Ecol. Evol.">
        <title>Megaphylogeny resolves global patterns of mushroom evolution.</title>
        <authorList>
            <person name="Varga T."/>
            <person name="Krizsan K."/>
            <person name="Foldi C."/>
            <person name="Dima B."/>
            <person name="Sanchez-Garcia M."/>
            <person name="Sanchez-Ramirez S."/>
            <person name="Szollosi G.J."/>
            <person name="Szarkandi J.G."/>
            <person name="Papp V."/>
            <person name="Albert L."/>
            <person name="Andreopoulos W."/>
            <person name="Angelini C."/>
            <person name="Antonin V."/>
            <person name="Barry K.W."/>
            <person name="Bougher N.L."/>
            <person name="Buchanan P."/>
            <person name="Buyck B."/>
            <person name="Bense V."/>
            <person name="Catcheside P."/>
            <person name="Chovatia M."/>
            <person name="Cooper J."/>
            <person name="Damon W."/>
            <person name="Desjardin D."/>
            <person name="Finy P."/>
            <person name="Geml J."/>
            <person name="Haridas S."/>
            <person name="Hughes K."/>
            <person name="Justo A."/>
            <person name="Karasinski D."/>
            <person name="Kautmanova I."/>
            <person name="Kiss B."/>
            <person name="Kocsube S."/>
            <person name="Kotiranta H."/>
            <person name="LaButti K.M."/>
            <person name="Lechner B.E."/>
            <person name="Liimatainen K."/>
            <person name="Lipzen A."/>
            <person name="Lukacs Z."/>
            <person name="Mihaltcheva S."/>
            <person name="Morgado L.N."/>
            <person name="Niskanen T."/>
            <person name="Noordeloos M.E."/>
            <person name="Ohm R.A."/>
            <person name="Ortiz-Santana B."/>
            <person name="Ovrebo C."/>
            <person name="Racz N."/>
            <person name="Riley R."/>
            <person name="Savchenko A."/>
            <person name="Shiryaev A."/>
            <person name="Soop K."/>
            <person name="Spirin V."/>
            <person name="Szebenyi C."/>
            <person name="Tomsovsky M."/>
            <person name="Tulloss R.E."/>
            <person name="Uehling J."/>
            <person name="Grigoriev I.V."/>
            <person name="Vagvolgyi C."/>
            <person name="Papp T."/>
            <person name="Martin F.M."/>
            <person name="Miettinen O."/>
            <person name="Hibbett D.S."/>
            <person name="Nagy L.G."/>
        </authorList>
    </citation>
    <scope>NUCLEOTIDE SEQUENCE [LARGE SCALE GENOMIC DNA]</scope>
    <source>
        <strain evidence="2 3">OMC1185</strain>
    </source>
</reference>
<evidence type="ECO:0000313" key="3">
    <source>
        <dbReference type="Proteomes" id="UP000305948"/>
    </source>
</evidence>
<evidence type="ECO:0000313" key="2">
    <source>
        <dbReference type="EMBL" id="TFK48326.1"/>
    </source>
</evidence>
<protein>
    <submittedName>
        <fullName evidence="2">Uncharacterized protein</fullName>
    </submittedName>
</protein>
<keyword evidence="3" id="KW-1185">Reference proteome</keyword>
<evidence type="ECO:0000256" key="1">
    <source>
        <dbReference type="SAM" id="MobiDB-lite"/>
    </source>
</evidence>
<proteinExistence type="predicted"/>
<accession>A0A5C3MVW7</accession>
<dbReference type="AlphaFoldDB" id="A0A5C3MVW7"/>